<dbReference type="GO" id="GO:0000978">
    <property type="term" value="F:RNA polymerase II cis-regulatory region sequence-specific DNA binding"/>
    <property type="evidence" value="ECO:0007669"/>
    <property type="project" value="TreeGrafter"/>
</dbReference>
<dbReference type="SMART" id="SM00355">
    <property type="entry name" value="ZnF_C2H2"/>
    <property type="match status" value="3"/>
</dbReference>
<name>A0A8J5MJE2_HOMAM</name>
<comment type="similarity">
    <text evidence="6">Belongs to the snail C2H2-type zinc-finger protein family.</text>
</comment>
<protein>
    <submittedName>
        <fullName evidence="9">Zinc finger protein 254-like 2</fullName>
    </submittedName>
</protein>
<accession>A0A8J5MJE2</accession>
<dbReference type="Pfam" id="PF00096">
    <property type="entry name" value="zf-C2H2"/>
    <property type="match status" value="2"/>
</dbReference>
<keyword evidence="5" id="KW-0539">Nucleus</keyword>
<dbReference type="InterPro" id="IPR050527">
    <property type="entry name" value="Snail/Krueppel_Znf"/>
</dbReference>
<evidence type="ECO:0000256" key="5">
    <source>
        <dbReference type="ARBA" id="ARBA00023242"/>
    </source>
</evidence>
<proteinExistence type="inferred from homology"/>
<dbReference type="InterPro" id="IPR013087">
    <property type="entry name" value="Znf_C2H2_type"/>
</dbReference>
<keyword evidence="10" id="KW-1185">Reference proteome</keyword>
<evidence type="ECO:0000256" key="4">
    <source>
        <dbReference type="ARBA" id="ARBA00022833"/>
    </source>
</evidence>
<dbReference type="Gene3D" id="3.30.160.60">
    <property type="entry name" value="Classic Zinc Finger"/>
    <property type="match status" value="5"/>
</dbReference>
<keyword evidence="1" id="KW-0479">Metal-binding</keyword>
<dbReference type="EMBL" id="JAHLQT010047195">
    <property type="protein sequence ID" value="KAG7153412.1"/>
    <property type="molecule type" value="Genomic_DNA"/>
</dbReference>
<dbReference type="GO" id="GO:0008270">
    <property type="term" value="F:zinc ion binding"/>
    <property type="evidence" value="ECO:0007669"/>
    <property type="project" value="UniProtKB-KW"/>
</dbReference>
<dbReference type="InterPro" id="IPR036236">
    <property type="entry name" value="Znf_C2H2_sf"/>
</dbReference>
<keyword evidence="4" id="KW-0862">Zinc</keyword>
<dbReference type="GO" id="GO:0000981">
    <property type="term" value="F:DNA-binding transcription factor activity, RNA polymerase II-specific"/>
    <property type="evidence" value="ECO:0007669"/>
    <property type="project" value="TreeGrafter"/>
</dbReference>
<dbReference type="FunFam" id="3.30.160.60:FF:002343">
    <property type="entry name" value="Zinc finger protein 33A"/>
    <property type="match status" value="1"/>
</dbReference>
<keyword evidence="3 7" id="KW-0863">Zinc-finger</keyword>
<reference evidence="9" key="1">
    <citation type="journal article" date="2021" name="Sci. Adv.">
        <title>The American lobster genome reveals insights on longevity, neural, and immune adaptations.</title>
        <authorList>
            <person name="Polinski J.M."/>
            <person name="Zimin A.V."/>
            <person name="Clark K.F."/>
            <person name="Kohn A.B."/>
            <person name="Sadowski N."/>
            <person name="Timp W."/>
            <person name="Ptitsyn A."/>
            <person name="Khanna P."/>
            <person name="Romanova D.Y."/>
            <person name="Williams P."/>
            <person name="Greenwood S.J."/>
            <person name="Moroz L.L."/>
            <person name="Walt D.R."/>
            <person name="Bodnar A.G."/>
        </authorList>
    </citation>
    <scope>NUCLEOTIDE SEQUENCE</scope>
    <source>
        <strain evidence="9">GMGI-L3</strain>
    </source>
</reference>
<comment type="caution">
    <text evidence="9">The sequence shown here is derived from an EMBL/GenBank/DDBJ whole genome shotgun (WGS) entry which is preliminary data.</text>
</comment>
<dbReference type="Proteomes" id="UP000747542">
    <property type="component" value="Unassembled WGS sequence"/>
</dbReference>
<feature type="non-terminal residue" evidence="9">
    <location>
        <position position="1"/>
    </location>
</feature>
<organism evidence="9 10">
    <name type="scientific">Homarus americanus</name>
    <name type="common">American lobster</name>
    <dbReference type="NCBI Taxonomy" id="6706"/>
    <lineage>
        <taxon>Eukaryota</taxon>
        <taxon>Metazoa</taxon>
        <taxon>Ecdysozoa</taxon>
        <taxon>Arthropoda</taxon>
        <taxon>Crustacea</taxon>
        <taxon>Multicrustacea</taxon>
        <taxon>Malacostraca</taxon>
        <taxon>Eumalacostraca</taxon>
        <taxon>Eucarida</taxon>
        <taxon>Decapoda</taxon>
        <taxon>Pleocyemata</taxon>
        <taxon>Astacidea</taxon>
        <taxon>Nephropoidea</taxon>
        <taxon>Nephropidae</taxon>
        <taxon>Homarus</taxon>
    </lineage>
</organism>
<evidence type="ECO:0000256" key="3">
    <source>
        <dbReference type="ARBA" id="ARBA00022771"/>
    </source>
</evidence>
<dbReference type="AlphaFoldDB" id="A0A8J5MJE2"/>
<gene>
    <name evidence="9" type="primary">Znf254-L2</name>
    <name evidence="9" type="ORF">Hamer_G025405</name>
</gene>
<evidence type="ECO:0000256" key="6">
    <source>
        <dbReference type="ARBA" id="ARBA00037948"/>
    </source>
</evidence>
<evidence type="ECO:0000256" key="1">
    <source>
        <dbReference type="ARBA" id="ARBA00022723"/>
    </source>
</evidence>
<sequence length="305" mass="35937">MVVHTVRRILSGKSYYRKYELKNHMVVHTGEKNFKCKEYTLVRKILCEEVVKVITEKDNLKQHMVVHTVRRNLSVKREDKLKQHMVEHTGEKNFKCKGVVKVITEKAISSSIWLSHTGEECGKSYYTLTELHKHMVVHTGEKNLCEECGKVISEKVNCIIIWLNTLERRILSVKTVVKVISENMNFRIIWLNTLVRKILSVKSVVKVYTKTPSKETYECGKSYYRNDQLQMHMVLHTGEKNFKCEECGKRYRKGDLNRHMVRHTTEKNFKCEKCGKGYYKIPSEETYDAYGFTHNEKNFKCEEVV</sequence>
<feature type="domain" description="C2H2-type" evidence="8">
    <location>
        <begin position="242"/>
        <end position="268"/>
    </location>
</feature>
<dbReference type="PROSITE" id="PS50157">
    <property type="entry name" value="ZINC_FINGER_C2H2_2"/>
    <property type="match status" value="3"/>
</dbReference>
<evidence type="ECO:0000313" key="10">
    <source>
        <dbReference type="Proteomes" id="UP000747542"/>
    </source>
</evidence>
<feature type="domain" description="C2H2-type" evidence="8">
    <location>
        <begin position="214"/>
        <end position="241"/>
    </location>
</feature>
<evidence type="ECO:0000259" key="8">
    <source>
        <dbReference type="PROSITE" id="PS50157"/>
    </source>
</evidence>
<keyword evidence="2" id="KW-0677">Repeat</keyword>
<evidence type="ECO:0000256" key="2">
    <source>
        <dbReference type="ARBA" id="ARBA00022737"/>
    </source>
</evidence>
<evidence type="ECO:0000256" key="7">
    <source>
        <dbReference type="PROSITE-ProRule" id="PRU00042"/>
    </source>
</evidence>
<feature type="domain" description="C2H2-type" evidence="8">
    <location>
        <begin position="116"/>
        <end position="143"/>
    </location>
</feature>
<dbReference type="SUPFAM" id="SSF57667">
    <property type="entry name" value="beta-beta-alpha zinc fingers"/>
    <property type="match status" value="3"/>
</dbReference>
<dbReference type="PANTHER" id="PTHR24388">
    <property type="entry name" value="ZINC FINGER PROTEIN"/>
    <property type="match status" value="1"/>
</dbReference>
<dbReference type="PANTHER" id="PTHR24388:SF53">
    <property type="entry name" value="CHORION TRANSCRIPTION FACTOR CF2-RELATED"/>
    <property type="match status" value="1"/>
</dbReference>
<evidence type="ECO:0000313" key="9">
    <source>
        <dbReference type="EMBL" id="KAG7153412.1"/>
    </source>
</evidence>